<proteinExistence type="predicted"/>
<organism evidence="2">
    <name type="scientific">Lutzomyia longipalpis</name>
    <name type="common">Sand fly</name>
    <dbReference type="NCBI Taxonomy" id="7200"/>
    <lineage>
        <taxon>Eukaryota</taxon>
        <taxon>Metazoa</taxon>
        <taxon>Ecdysozoa</taxon>
        <taxon>Arthropoda</taxon>
        <taxon>Hexapoda</taxon>
        <taxon>Insecta</taxon>
        <taxon>Pterygota</taxon>
        <taxon>Neoptera</taxon>
        <taxon>Endopterygota</taxon>
        <taxon>Diptera</taxon>
        <taxon>Nematocera</taxon>
        <taxon>Psychodoidea</taxon>
        <taxon>Psychodidae</taxon>
        <taxon>Lutzomyia</taxon>
        <taxon>Lutzomyia</taxon>
    </lineage>
</organism>
<accession>A0A7G3B122</accession>
<evidence type="ECO:0000256" key="1">
    <source>
        <dbReference type="SAM" id="MobiDB-lite"/>
    </source>
</evidence>
<feature type="region of interest" description="Disordered" evidence="1">
    <location>
        <begin position="1"/>
        <end position="32"/>
    </location>
</feature>
<evidence type="ECO:0000313" key="2">
    <source>
        <dbReference type="EMBL" id="MBC1179732.1"/>
    </source>
</evidence>
<dbReference type="EMBL" id="GITU01011029">
    <property type="protein sequence ID" value="MBC1179732.1"/>
    <property type="molecule type" value="Transcribed_RNA"/>
</dbReference>
<sequence>MKKSQLYRPPRPLPPVGPPCQAPPRPPGPPLPPLAPLPLPLAACARSIADFPLPAVPDFAPCFLNIGAFFSISGSMRKRILDPRM</sequence>
<reference evidence="2" key="1">
    <citation type="journal article" date="2020" name="BMC">
        <title>Leishmania infection induces a limited differential gene expression in the sand fly midgut.</title>
        <authorList>
            <person name="Coutinho-Abreu I.V."/>
            <person name="Serafim T.D."/>
            <person name="Meneses C."/>
            <person name="Kamhawi S."/>
            <person name="Oliveira F."/>
            <person name="Valenzuela J.G."/>
        </authorList>
    </citation>
    <scope>NUCLEOTIDE SEQUENCE</scope>
    <source>
        <strain evidence="2">Jacobina</strain>
        <tissue evidence="2">Midgut</tissue>
    </source>
</reference>
<feature type="compositionally biased region" description="Pro residues" evidence="1">
    <location>
        <begin position="9"/>
        <end position="32"/>
    </location>
</feature>
<name>A0A7G3B122_LUTLO</name>
<dbReference type="AlphaFoldDB" id="A0A7G3B122"/>
<protein>
    <submittedName>
        <fullName evidence="2">Uncharacterized protein</fullName>
    </submittedName>
</protein>